<dbReference type="Proteomes" id="UP000001508">
    <property type="component" value="Chromosome"/>
</dbReference>
<proteinExistence type="predicted"/>
<gene>
    <name evidence="1" type="ordered locus">DaAHT2_0699</name>
</gene>
<organism evidence="1 2">
    <name type="scientific">Desulfurivibrio alkaliphilus (strain DSM 19089 / UNIQEM U267 / AHT2)</name>
    <dbReference type="NCBI Taxonomy" id="589865"/>
    <lineage>
        <taxon>Bacteria</taxon>
        <taxon>Pseudomonadati</taxon>
        <taxon>Thermodesulfobacteriota</taxon>
        <taxon>Desulfobulbia</taxon>
        <taxon>Desulfobulbales</taxon>
        <taxon>Desulfobulbaceae</taxon>
        <taxon>Desulfurivibrio</taxon>
    </lineage>
</organism>
<dbReference type="AlphaFoldDB" id="D6Z1E8"/>
<evidence type="ECO:0000313" key="1">
    <source>
        <dbReference type="EMBL" id="ADH85403.1"/>
    </source>
</evidence>
<accession>D6Z1E8</accession>
<evidence type="ECO:0000313" key="2">
    <source>
        <dbReference type="Proteomes" id="UP000001508"/>
    </source>
</evidence>
<reference evidence="2" key="1">
    <citation type="submission" date="2010-02" db="EMBL/GenBank/DDBJ databases">
        <title>Complete sequence of Desulfurivibrio alkaliphilus AHT2.</title>
        <authorList>
            <consortium name="US DOE Joint Genome Institute"/>
            <person name="Pitluck S."/>
            <person name="Chertkov O."/>
            <person name="Detter J.C."/>
            <person name="Han C."/>
            <person name="Tapia R."/>
            <person name="Larimer F."/>
            <person name="Land M."/>
            <person name="Hauser L."/>
            <person name="Kyrpides N."/>
            <person name="Mikhailova N."/>
            <person name="Sorokin D.Y."/>
            <person name="Muyzer G."/>
            <person name="Woyke T."/>
        </authorList>
    </citation>
    <scope>NUCLEOTIDE SEQUENCE [LARGE SCALE GENOMIC DNA]</scope>
    <source>
        <strain evidence="2">DSM 19089 / UNIQEM U267 / AHT2</strain>
    </source>
</reference>
<dbReference type="EMBL" id="CP001940">
    <property type="protein sequence ID" value="ADH85403.1"/>
    <property type="molecule type" value="Genomic_DNA"/>
</dbReference>
<dbReference type="InParanoid" id="D6Z1E8"/>
<sequence>MRENKEKDQQGGNICAVCGGKKVIAGTCTCDHEWRGNQGDDAWEDCKCTPDVPCPECGGTGVLGG</sequence>
<dbReference type="KEGG" id="dak:DaAHT2_0699"/>
<keyword evidence="2" id="KW-1185">Reference proteome</keyword>
<protein>
    <submittedName>
        <fullName evidence="1">Ankyrin</fullName>
    </submittedName>
</protein>
<name>D6Z1E8_DESAT</name>
<dbReference type="HOGENOM" id="CLU_3006817_0_0_7"/>